<dbReference type="RefSeq" id="WP_115518045.1">
    <property type="nucleotide sequence ID" value="NZ_QRGO01000002.1"/>
</dbReference>
<proteinExistence type="predicted"/>
<dbReference type="Pfam" id="PF18557">
    <property type="entry name" value="NepR"/>
    <property type="match status" value="1"/>
</dbReference>
<evidence type="ECO:0000313" key="3">
    <source>
        <dbReference type="Proteomes" id="UP000263993"/>
    </source>
</evidence>
<name>A0A371B383_9BRAD</name>
<dbReference type="AlphaFoldDB" id="A0A371B383"/>
<dbReference type="Proteomes" id="UP000263993">
    <property type="component" value="Unassembled WGS sequence"/>
</dbReference>
<organism evidence="2 3">
    <name type="scientific">Undibacter mobilis</name>
    <dbReference type="NCBI Taxonomy" id="2292256"/>
    <lineage>
        <taxon>Bacteria</taxon>
        <taxon>Pseudomonadati</taxon>
        <taxon>Pseudomonadota</taxon>
        <taxon>Alphaproteobacteria</taxon>
        <taxon>Hyphomicrobiales</taxon>
        <taxon>Nitrobacteraceae</taxon>
        <taxon>Undibacter</taxon>
    </lineage>
</organism>
<gene>
    <name evidence="2" type="ORF">DXH78_15020</name>
</gene>
<evidence type="ECO:0000313" key="2">
    <source>
        <dbReference type="EMBL" id="RDV01921.1"/>
    </source>
</evidence>
<reference evidence="3" key="1">
    <citation type="submission" date="2018-08" db="EMBL/GenBank/DDBJ databases">
        <authorList>
            <person name="Kim S.-J."/>
            <person name="Jung G.-Y."/>
        </authorList>
    </citation>
    <scope>NUCLEOTIDE SEQUENCE [LARGE SCALE GENOMIC DNA]</scope>
    <source>
        <strain evidence="3">GY_H</strain>
    </source>
</reference>
<comment type="caution">
    <text evidence="2">The sequence shown here is derived from an EMBL/GenBank/DDBJ whole genome shotgun (WGS) entry which is preliminary data.</text>
</comment>
<sequence length="62" mass="7000">METGVARARKNDAKSAKLGREVQARLGQQLRSLYDDVVNQGVPDRFADLLSQLDNKDNKDRQ</sequence>
<dbReference type="EMBL" id="QRGO01000002">
    <property type="protein sequence ID" value="RDV01921.1"/>
    <property type="molecule type" value="Genomic_DNA"/>
</dbReference>
<accession>A0A371B383</accession>
<feature type="domain" description="Anti-sigma factor NepR" evidence="1">
    <location>
        <begin position="23"/>
        <end position="57"/>
    </location>
</feature>
<dbReference type="OrthoDB" id="8454456at2"/>
<evidence type="ECO:0000259" key="1">
    <source>
        <dbReference type="Pfam" id="PF18557"/>
    </source>
</evidence>
<protein>
    <recommendedName>
        <fullName evidence="1">Anti-sigma factor NepR domain-containing protein</fullName>
    </recommendedName>
</protein>
<keyword evidence="3" id="KW-1185">Reference proteome</keyword>
<dbReference type="InterPro" id="IPR041649">
    <property type="entry name" value="NepR"/>
</dbReference>